<protein>
    <submittedName>
        <fullName evidence="2">Uncharacterized protein</fullName>
    </submittedName>
</protein>
<proteinExistence type="predicted"/>
<reference evidence="2 3" key="1">
    <citation type="submission" date="2019-03" db="EMBL/GenBank/DDBJ databases">
        <title>First draft genome of Liparis tanakae, snailfish: a comprehensive survey of snailfish specific genes.</title>
        <authorList>
            <person name="Kim W."/>
            <person name="Song I."/>
            <person name="Jeong J.-H."/>
            <person name="Kim D."/>
            <person name="Kim S."/>
            <person name="Ryu S."/>
            <person name="Song J.Y."/>
            <person name="Lee S.K."/>
        </authorList>
    </citation>
    <scope>NUCLEOTIDE SEQUENCE [LARGE SCALE GENOMIC DNA]</scope>
    <source>
        <tissue evidence="2">Muscle</tissue>
    </source>
</reference>
<evidence type="ECO:0000256" key="1">
    <source>
        <dbReference type="SAM" id="MobiDB-lite"/>
    </source>
</evidence>
<dbReference type="AlphaFoldDB" id="A0A4Z2FR62"/>
<feature type="region of interest" description="Disordered" evidence="1">
    <location>
        <begin position="1"/>
        <end position="21"/>
    </location>
</feature>
<dbReference type="Proteomes" id="UP000314294">
    <property type="component" value="Unassembled WGS sequence"/>
</dbReference>
<gene>
    <name evidence="2" type="ORF">EYF80_046149</name>
</gene>
<evidence type="ECO:0000313" key="2">
    <source>
        <dbReference type="EMBL" id="TNN43649.1"/>
    </source>
</evidence>
<dbReference type="EMBL" id="SRLO01000953">
    <property type="protein sequence ID" value="TNN43649.1"/>
    <property type="molecule type" value="Genomic_DNA"/>
</dbReference>
<keyword evidence="3" id="KW-1185">Reference proteome</keyword>
<evidence type="ECO:0000313" key="3">
    <source>
        <dbReference type="Proteomes" id="UP000314294"/>
    </source>
</evidence>
<accession>A0A4Z2FR62</accession>
<sequence>MKNEEKKKVKEKKNEKKKKQEEEWRCLCFLALKVCLRSSGVTSHSDRRVWDASEEEVDGKRGSSGRFAVSTSVLQIESSSNHAAGYELRQTGREKSAMYRKRDCAFTIKARIGYIIAHLR</sequence>
<comment type="caution">
    <text evidence="2">The sequence shown here is derived from an EMBL/GenBank/DDBJ whole genome shotgun (WGS) entry which is preliminary data.</text>
</comment>
<organism evidence="2 3">
    <name type="scientific">Liparis tanakae</name>
    <name type="common">Tanaka's snailfish</name>
    <dbReference type="NCBI Taxonomy" id="230148"/>
    <lineage>
        <taxon>Eukaryota</taxon>
        <taxon>Metazoa</taxon>
        <taxon>Chordata</taxon>
        <taxon>Craniata</taxon>
        <taxon>Vertebrata</taxon>
        <taxon>Euteleostomi</taxon>
        <taxon>Actinopterygii</taxon>
        <taxon>Neopterygii</taxon>
        <taxon>Teleostei</taxon>
        <taxon>Neoteleostei</taxon>
        <taxon>Acanthomorphata</taxon>
        <taxon>Eupercaria</taxon>
        <taxon>Perciformes</taxon>
        <taxon>Cottioidei</taxon>
        <taxon>Cottales</taxon>
        <taxon>Liparidae</taxon>
        <taxon>Liparis</taxon>
    </lineage>
</organism>
<feature type="region of interest" description="Disordered" evidence="1">
    <location>
        <begin position="40"/>
        <end position="66"/>
    </location>
</feature>
<name>A0A4Z2FR62_9TELE</name>